<dbReference type="NCBIfam" id="NF047864">
    <property type="entry name" value="CBU_0592_membra"/>
    <property type="match status" value="1"/>
</dbReference>
<evidence type="ECO:0000259" key="2">
    <source>
        <dbReference type="Pfam" id="PF26604"/>
    </source>
</evidence>
<feature type="transmembrane region" description="Helical" evidence="1">
    <location>
        <begin position="7"/>
        <end position="25"/>
    </location>
</feature>
<dbReference type="OrthoDB" id="7063597at2"/>
<evidence type="ECO:0000256" key="1">
    <source>
        <dbReference type="SAM" id="Phobius"/>
    </source>
</evidence>
<dbReference type="RefSeq" id="WP_073153328.1">
    <property type="nucleotide sequence ID" value="NZ_FQYY01000010.1"/>
</dbReference>
<keyword evidence="1" id="KW-0812">Transmembrane</keyword>
<keyword evidence="1" id="KW-0472">Membrane</keyword>
<organism evidence="3 4">
    <name type="scientific">Mesonia phycicola</name>
    <dbReference type="NCBI Taxonomy" id="579105"/>
    <lineage>
        <taxon>Bacteria</taxon>
        <taxon>Pseudomonadati</taxon>
        <taxon>Bacteroidota</taxon>
        <taxon>Flavobacteriia</taxon>
        <taxon>Flavobacteriales</taxon>
        <taxon>Flavobacteriaceae</taxon>
        <taxon>Mesonia</taxon>
    </lineage>
</organism>
<dbReference type="InterPro" id="IPR058058">
    <property type="entry name" value="CBU_0592-like"/>
</dbReference>
<sequence length="89" mass="10162">MKLLIDILGWTGSGIIIIAYALTLFKNKKNIDYAKYLNLLGGILIAINCYYYNAIPPFVTNLIWSIIATLTIYKSRNRNNKCNKEKCLT</sequence>
<protein>
    <recommendedName>
        <fullName evidence="2">CBU-0592-like domain-containing protein</fullName>
    </recommendedName>
</protein>
<evidence type="ECO:0000313" key="3">
    <source>
        <dbReference type="EMBL" id="SHJ19186.1"/>
    </source>
</evidence>
<dbReference type="AlphaFoldDB" id="A0A1M6HAK6"/>
<feature type="transmembrane region" description="Helical" evidence="1">
    <location>
        <begin position="59"/>
        <end position="76"/>
    </location>
</feature>
<reference evidence="3 4" key="1">
    <citation type="submission" date="2016-11" db="EMBL/GenBank/DDBJ databases">
        <authorList>
            <person name="Jaros S."/>
            <person name="Januszkiewicz K."/>
            <person name="Wedrychowicz H."/>
        </authorList>
    </citation>
    <scope>NUCLEOTIDE SEQUENCE [LARGE SCALE GENOMIC DNA]</scope>
    <source>
        <strain evidence="3 4">DSM 21425</strain>
    </source>
</reference>
<dbReference type="STRING" id="579105.SAMN04488096_11023"/>
<name>A0A1M6HAK6_9FLAO</name>
<feature type="domain" description="CBU-0592-like" evidence="2">
    <location>
        <begin position="5"/>
        <end position="76"/>
    </location>
</feature>
<dbReference type="Proteomes" id="UP000184225">
    <property type="component" value="Unassembled WGS sequence"/>
</dbReference>
<keyword evidence="1" id="KW-1133">Transmembrane helix</keyword>
<accession>A0A1M6HAK6</accession>
<dbReference type="Pfam" id="PF26604">
    <property type="entry name" value="CBU_0592"/>
    <property type="match status" value="1"/>
</dbReference>
<gene>
    <name evidence="3" type="ORF">SAMN04488096_11023</name>
</gene>
<keyword evidence="4" id="KW-1185">Reference proteome</keyword>
<proteinExistence type="predicted"/>
<dbReference type="EMBL" id="FQYY01000010">
    <property type="protein sequence ID" value="SHJ19186.1"/>
    <property type="molecule type" value="Genomic_DNA"/>
</dbReference>
<evidence type="ECO:0000313" key="4">
    <source>
        <dbReference type="Proteomes" id="UP000184225"/>
    </source>
</evidence>